<gene>
    <name evidence="1" type="ORF">SK608_0342</name>
</gene>
<protein>
    <submittedName>
        <fullName evidence="1">Uncharacterized protein</fullName>
    </submittedName>
</protein>
<dbReference type="EMBL" id="JPFZ01000008">
    <property type="protein sequence ID" value="KEQ48454.1"/>
    <property type="molecule type" value="Genomic_DNA"/>
</dbReference>
<dbReference type="Proteomes" id="UP000028022">
    <property type="component" value="Unassembled WGS sequence"/>
</dbReference>
<accession>A0A081QZT1</accession>
<comment type="caution">
    <text evidence="1">The sequence shown here is derived from an EMBL/GenBank/DDBJ whole genome shotgun (WGS) entry which is preliminary data.</text>
</comment>
<proteinExistence type="predicted"/>
<dbReference type="AlphaFoldDB" id="A0A081QZT1"/>
<sequence>MRTPLKFIKTNHYDFLSSANLKLIPTCLLYKPKANLAGYGIHELLENA</sequence>
<organism evidence="1 2">
    <name type="scientific">Streptococcus mitis</name>
    <dbReference type="NCBI Taxonomy" id="28037"/>
    <lineage>
        <taxon>Bacteria</taxon>
        <taxon>Bacillati</taxon>
        <taxon>Bacillota</taxon>
        <taxon>Bacilli</taxon>
        <taxon>Lactobacillales</taxon>
        <taxon>Streptococcaceae</taxon>
        <taxon>Streptococcus</taxon>
        <taxon>Streptococcus mitis group</taxon>
    </lineage>
</organism>
<reference evidence="1 2" key="1">
    <citation type="submission" date="2014-05" db="EMBL/GenBank/DDBJ databases">
        <authorList>
            <person name="Daugherty S.C."/>
            <person name="Tallon L.J."/>
            <person name="Sadzewicz L."/>
            <person name="Kilian M."/>
            <person name="Tettelin H."/>
        </authorList>
    </citation>
    <scope>NUCLEOTIDE SEQUENCE [LARGE SCALE GENOMIC DNA]</scope>
    <source>
        <strain evidence="1 2">SK608</strain>
    </source>
</reference>
<evidence type="ECO:0000313" key="1">
    <source>
        <dbReference type="EMBL" id="KEQ48454.1"/>
    </source>
</evidence>
<evidence type="ECO:0000313" key="2">
    <source>
        <dbReference type="Proteomes" id="UP000028022"/>
    </source>
</evidence>
<name>A0A081QZT1_STRMT</name>